<feature type="domain" description="DUF927" evidence="2">
    <location>
        <begin position="407"/>
        <end position="682"/>
    </location>
</feature>
<gene>
    <name evidence="4" type="ORF">DVS81_10735</name>
</gene>
<dbReference type="InterPro" id="IPR009270">
    <property type="entry name" value="DUF927"/>
</dbReference>
<reference evidence="4 5" key="1">
    <citation type="submission" date="2018-05" db="EMBL/GenBank/DDBJ databases">
        <title>Integrated omic analyses show evidence that a Ca. Accumulibacter phosphatis strain performs denitrification under micro-aerobic conditions.</title>
        <authorList>
            <person name="Camejo P.Y."/>
            <person name="Katherine M.D."/>
            <person name="Daniel N.R."/>
        </authorList>
    </citation>
    <scope>NUCLEOTIDE SEQUENCE [LARGE SCALE GENOMIC DNA]</scope>
    <source>
        <strain evidence="4">UW-LDO-IC</strain>
    </source>
</reference>
<dbReference type="InterPro" id="IPR034154">
    <property type="entry name" value="TOPRIM_DnaG/twinkle"/>
</dbReference>
<dbReference type="Proteomes" id="UP000253831">
    <property type="component" value="Unassembled WGS sequence"/>
</dbReference>
<evidence type="ECO:0000256" key="1">
    <source>
        <dbReference type="SAM" id="MobiDB-lite"/>
    </source>
</evidence>
<dbReference type="CDD" id="cd01029">
    <property type="entry name" value="TOPRIM_primases"/>
    <property type="match status" value="1"/>
</dbReference>
<organism evidence="4 5">
    <name type="scientific">Candidatus Accumulibacter meliphilus</name>
    <dbReference type="NCBI Taxonomy" id="2211374"/>
    <lineage>
        <taxon>Bacteria</taxon>
        <taxon>Pseudomonadati</taxon>
        <taxon>Pseudomonadota</taxon>
        <taxon>Betaproteobacteria</taxon>
        <taxon>Candidatus Accumulibacter</taxon>
    </lineage>
</organism>
<dbReference type="Pfam" id="PF13362">
    <property type="entry name" value="Toprim_3"/>
    <property type="match status" value="1"/>
</dbReference>
<accession>A0A369XMD4</accession>
<dbReference type="InterPro" id="IPR006171">
    <property type="entry name" value="TOPRIM_dom"/>
</dbReference>
<dbReference type="EMBL" id="QPGA01000018">
    <property type="protein sequence ID" value="RDE50520.1"/>
    <property type="molecule type" value="Genomic_DNA"/>
</dbReference>
<sequence>MWVPPALRRLRISPRSPATTPHHPPRCRENESNSAATEGRPMTEVQIIADFRDALRAADLATDEAIIADGKSHRYHVDDDRPGSKNGVYCLHLDGTPAGWFGTHKGGWLTQTWCAKSENELTAADREAHRKHVQAAQAARDKEAKRRRDDAARKARALWAKAKPAPAEHPYLTRKGVAAHDLRLATWKKWTLDEAGQWHERSSPGALLVPMFNPAGELRGLQAILAEEIDDRDKDFLSGAEKSGCSFQIGEPSPNAPLLVAEGFATGATLHETSGYPVAVAFDCGNLAPVALALRAKNRGAAIIICADNDRATEGNPGLTKANEAALAAGAAVAVPVFDDDEAGSDFNDLAALRGAEPVRTALARATEEARRMIPPPAPEPAADAAKPASVTDSQNGAAGPELRPRFTMDEGGLWLNEIDREGTPRRPRFIVDSFTVLSLVRDHAAAGWGLLLEIPDPDRRQHRVIIPHGSLKAEGTEALSVLLDRGFVPRSSMDKYLTEFLREARPDKRARITDRCGWHSGSFVLPDRSIGDDDEPVIFSSDAPGACPFKTKGSLEQWKAKVSALCVGNSRLLFAVSCAFAAPLLLPAGAEGGGFHYRGSSSDGKTTLLRLAASVAGPPEYMGRWRATSNGLEAFALQHSDCPSQLDELAQIDAKEAGDCAYLLSNGQAKARANRNGGARERGTWRMLFQSAGEIGLAEHMAEANRKTKAGQEVRLCEIPADAGANLGCFEELHEHGNGSDFAKALDYATRRHYGTAWIAYLEKLVEHFDELPGDLAEVSRRFEARCLSEAAEGQARRVAGRFALVAAGGEFATQWGITGWQPGTALAAATTCFQAWLANRGGAGNAEERSSLRQVREFLRRYGESAFADWDRPAVDTDTRAAVRSDRVGYRRALPGDDGLEYFVFVEVWRSRVCSGLDAGNVGRLLVERGYVERGTEKNRPHLVRVTIPGEGRARCVHILPSIWDDDDA</sequence>
<evidence type="ECO:0000259" key="3">
    <source>
        <dbReference type="Pfam" id="PF13362"/>
    </source>
</evidence>
<evidence type="ECO:0000259" key="2">
    <source>
        <dbReference type="Pfam" id="PF06048"/>
    </source>
</evidence>
<name>A0A369XMD4_9PROT</name>
<feature type="domain" description="Toprim" evidence="3">
    <location>
        <begin position="258"/>
        <end position="357"/>
    </location>
</feature>
<comment type="caution">
    <text evidence="4">The sequence shown here is derived from an EMBL/GenBank/DDBJ whole genome shotgun (WGS) entry which is preliminary data.</text>
</comment>
<evidence type="ECO:0000313" key="5">
    <source>
        <dbReference type="Proteomes" id="UP000253831"/>
    </source>
</evidence>
<evidence type="ECO:0000313" key="4">
    <source>
        <dbReference type="EMBL" id="RDE50520.1"/>
    </source>
</evidence>
<dbReference type="AlphaFoldDB" id="A0A369XMD4"/>
<feature type="region of interest" description="Disordered" evidence="1">
    <location>
        <begin position="10"/>
        <end position="40"/>
    </location>
</feature>
<feature type="region of interest" description="Disordered" evidence="1">
    <location>
        <begin position="373"/>
        <end position="405"/>
    </location>
</feature>
<dbReference type="Pfam" id="PF06048">
    <property type="entry name" value="DUF927"/>
    <property type="match status" value="1"/>
</dbReference>
<proteinExistence type="predicted"/>
<protein>
    <submittedName>
        <fullName evidence="4">DUF927 domain-containing protein</fullName>
    </submittedName>
</protein>